<dbReference type="Pfam" id="PF13416">
    <property type="entry name" value="SBP_bac_8"/>
    <property type="match status" value="1"/>
</dbReference>
<dbReference type="AlphaFoldDB" id="A0A841FFP9"/>
<sequence length="419" mass="43201">MKPTARAALAAGGAALAATLLLAGCGQGFEESPDDASSADALTSSSDPLTILFGSSGDAETKAVQDAVAAWSAQSGVQVTATPATNLNQELSQGFAAGSPPDLFYLSPDQIAAYAANGSIEAYGDQLTNKGDFHPSLVRNFTVDGKFYCAPKDFSTLALVINTDMWAEAGLTDADIPTTWEQLDAAAAKLTKGDRAGLAFDAQYQRVGAFTAQAGGRLVSADGTQAVADSPENLAGLEYVKKHLTDGTFAYSADLGAGWGGEAFGKELAAMAIEGNWITGALSADFPDVKYRVAQLPAGPAGQATLQYTNCWGMAADSPNQKAALELVEHLTGTEQQLAFSKAFGPMPSIQSAADRWRTDNPALVAFLDGAAYAQGLPTDVGATDVINDFNAQLESLKSGDPKQILTTVQGNLAPVVGG</sequence>
<evidence type="ECO:0000313" key="6">
    <source>
        <dbReference type="Proteomes" id="UP000548476"/>
    </source>
</evidence>
<dbReference type="PANTHER" id="PTHR30061">
    <property type="entry name" value="MALTOSE-BINDING PERIPLASMIC PROTEIN"/>
    <property type="match status" value="1"/>
</dbReference>
<evidence type="ECO:0000256" key="1">
    <source>
        <dbReference type="ARBA" id="ARBA00008520"/>
    </source>
</evidence>
<keyword evidence="5" id="KW-0762">Sugar transport</keyword>
<dbReference type="PANTHER" id="PTHR30061:SF50">
    <property type="entry name" value="MALTOSE_MALTODEXTRIN-BINDING PERIPLASMIC PROTEIN"/>
    <property type="match status" value="1"/>
</dbReference>
<proteinExistence type="inferred from homology"/>
<comment type="caution">
    <text evidence="5">The sequence shown here is derived from an EMBL/GenBank/DDBJ whole genome shotgun (WGS) entry which is preliminary data.</text>
</comment>
<organism evidence="5 6">
    <name type="scientific">Phytomonospora endophytica</name>
    <dbReference type="NCBI Taxonomy" id="714109"/>
    <lineage>
        <taxon>Bacteria</taxon>
        <taxon>Bacillati</taxon>
        <taxon>Actinomycetota</taxon>
        <taxon>Actinomycetes</taxon>
        <taxon>Micromonosporales</taxon>
        <taxon>Micromonosporaceae</taxon>
        <taxon>Phytomonospora</taxon>
    </lineage>
</organism>
<comment type="similarity">
    <text evidence="1">Belongs to the bacterial solute-binding protein 1 family.</text>
</comment>
<dbReference type="GO" id="GO:0042956">
    <property type="term" value="P:maltodextrin transmembrane transport"/>
    <property type="evidence" value="ECO:0007669"/>
    <property type="project" value="TreeGrafter"/>
</dbReference>
<feature type="signal peptide" evidence="4">
    <location>
        <begin position="1"/>
        <end position="23"/>
    </location>
</feature>
<dbReference type="SUPFAM" id="SSF53850">
    <property type="entry name" value="Periplasmic binding protein-like II"/>
    <property type="match status" value="1"/>
</dbReference>
<keyword evidence="6" id="KW-1185">Reference proteome</keyword>
<evidence type="ECO:0000256" key="4">
    <source>
        <dbReference type="SAM" id="SignalP"/>
    </source>
</evidence>
<dbReference type="PROSITE" id="PS51257">
    <property type="entry name" value="PROKAR_LIPOPROTEIN"/>
    <property type="match status" value="1"/>
</dbReference>
<dbReference type="InterPro" id="IPR006059">
    <property type="entry name" value="SBP"/>
</dbReference>
<dbReference type="RefSeq" id="WP_184788988.1">
    <property type="nucleotide sequence ID" value="NZ_BONT01000046.1"/>
</dbReference>
<feature type="chain" id="PRO_5038668294" evidence="4">
    <location>
        <begin position="24"/>
        <end position="419"/>
    </location>
</feature>
<evidence type="ECO:0000256" key="3">
    <source>
        <dbReference type="ARBA" id="ARBA00022729"/>
    </source>
</evidence>
<dbReference type="EMBL" id="JACHGT010000008">
    <property type="protein sequence ID" value="MBB6036151.1"/>
    <property type="molecule type" value="Genomic_DNA"/>
</dbReference>
<accession>A0A841FFP9</accession>
<dbReference type="GO" id="GO:0015768">
    <property type="term" value="P:maltose transport"/>
    <property type="evidence" value="ECO:0007669"/>
    <property type="project" value="TreeGrafter"/>
</dbReference>
<gene>
    <name evidence="5" type="ORF">HNR73_004019</name>
</gene>
<evidence type="ECO:0000313" key="5">
    <source>
        <dbReference type="EMBL" id="MBB6036151.1"/>
    </source>
</evidence>
<dbReference type="Proteomes" id="UP000548476">
    <property type="component" value="Unassembled WGS sequence"/>
</dbReference>
<dbReference type="Gene3D" id="3.40.190.10">
    <property type="entry name" value="Periplasmic binding protein-like II"/>
    <property type="match status" value="1"/>
</dbReference>
<name>A0A841FFP9_9ACTN</name>
<evidence type="ECO:0000256" key="2">
    <source>
        <dbReference type="ARBA" id="ARBA00022448"/>
    </source>
</evidence>
<keyword evidence="3 4" id="KW-0732">Signal</keyword>
<dbReference type="GO" id="GO:0055052">
    <property type="term" value="C:ATP-binding cassette (ABC) transporter complex, substrate-binding subunit-containing"/>
    <property type="evidence" value="ECO:0007669"/>
    <property type="project" value="TreeGrafter"/>
</dbReference>
<dbReference type="GO" id="GO:1901982">
    <property type="term" value="F:maltose binding"/>
    <property type="evidence" value="ECO:0007669"/>
    <property type="project" value="TreeGrafter"/>
</dbReference>
<reference evidence="5 6" key="1">
    <citation type="submission" date="2020-08" db="EMBL/GenBank/DDBJ databases">
        <title>Genomic Encyclopedia of Type Strains, Phase IV (KMG-IV): sequencing the most valuable type-strain genomes for metagenomic binning, comparative biology and taxonomic classification.</title>
        <authorList>
            <person name="Goeker M."/>
        </authorList>
    </citation>
    <scope>NUCLEOTIDE SEQUENCE [LARGE SCALE GENOMIC DNA]</scope>
    <source>
        <strain evidence="5 6">YIM 65646</strain>
    </source>
</reference>
<keyword evidence="2" id="KW-0813">Transport</keyword>
<protein>
    <submittedName>
        <fullName evidence="5">Multiple sugar transport system substrate-binding protein</fullName>
    </submittedName>
</protein>